<comment type="subcellular location">
    <subcellularLocation>
        <location evidence="1">Chromosome</location>
    </subcellularLocation>
</comment>
<evidence type="ECO:0000256" key="5">
    <source>
        <dbReference type="ARBA" id="ARBA00022833"/>
    </source>
</evidence>
<feature type="compositionally biased region" description="Low complexity" evidence="12">
    <location>
        <begin position="731"/>
        <end position="771"/>
    </location>
</feature>
<reference evidence="14 15" key="1">
    <citation type="submission" date="2017-06" db="EMBL/GenBank/DDBJ databases">
        <title>A platform for efficient transgenesis in Macrostomum lignano, a flatworm model organism for stem cell research.</title>
        <authorList>
            <person name="Berezikov E."/>
        </authorList>
    </citation>
    <scope>NUCLEOTIDE SEQUENCE [LARGE SCALE GENOMIC DNA]</scope>
    <source>
        <strain evidence="14">DV1</strain>
        <tissue evidence="14">Whole organism</tissue>
    </source>
</reference>
<keyword evidence="4 11" id="KW-0479">Metal-binding</keyword>
<dbReference type="SMART" id="SM01333">
    <property type="entry name" value="Tet_JBP"/>
    <property type="match status" value="1"/>
</dbReference>
<comment type="function">
    <text evidence="11">Dioxygenase that catalyzes the conversion of the modified genomic base 5-methylcytosine (5mC) into 5-hydroxymethylcytosine (5hmC) and plays a key role in epigenetic chromatin reprogramming during embryonic development.</text>
</comment>
<dbReference type="EC" id="1.14.11.80" evidence="11"/>
<feature type="region of interest" description="Disordered" evidence="12">
    <location>
        <begin position="1"/>
        <end position="70"/>
    </location>
</feature>
<evidence type="ECO:0000256" key="3">
    <source>
        <dbReference type="ARBA" id="ARBA00022454"/>
    </source>
</evidence>
<comment type="catalytic activity">
    <reaction evidence="11">
        <text>a 5-methyl-2'-deoxycytidine in DNA + 2-oxoglutarate + O2 = a 5-hydroxymethyl-2'-deoxycytidine in DNA + succinate + CO2</text>
        <dbReference type="Rhea" id="RHEA:52636"/>
        <dbReference type="Rhea" id="RHEA-COMP:11370"/>
        <dbReference type="Rhea" id="RHEA-COMP:13315"/>
        <dbReference type="ChEBI" id="CHEBI:15379"/>
        <dbReference type="ChEBI" id="CHEBI:16526"/>
        <dbReference type="ChEBI" id="CHEBI:16810"/>
        <dbReference type="ChEBI" id="CHEBI:30031"/>
        <dbReference type="ChEBI" id="CHEBI:85454"/>
        <dbReference type="ChEBI" id="CHEBI:136731"/>
        <dbReference type="EC" id="1.14.11.80"/>
    </reaction>
</comment>
<feature type="compositionally biased region" description="Polar residues" evidence="12">
    <location>
        <begin position="548"/>
        <end position="577"/>
    </location>
</feature>
<dbReference type="InterPro" id="IPR040175">
    <property type="entry name" value="TET1/2/3"/>
</dbReference>
<gene>
    <name evidence="14" type="ORF">BOX15_Mlig025520g2</name>
</gene>
<feature type="region of interest" description="Disordered" evidence="12">
    <location>
        <begin position="411"/>
        <end position="467"/>
    </location>
</feature>
<feature type="region of interest" description="Disordered" evidence="12">
    <location>
        <begin position="902"/>
        <end position="930"/>
    </location>
</feature>
<evidence type="ECO:0000256" key="8">
    <source>
        <dbReference type="ARBA" id="ARBA00023004"/>
    </source>
</evidence>
<accession>A0A267DFX7</accession>
<feature type="compositionally biased region" description="Low complexity" evidence="12">
    <location>
        <begin position="803"/>
        <end position="813"/>
    </location>
</feature>
<feature type="compositionally biased region" description="Pro residues" evidence="12">
    <location>
        <begin position="593"/>
        <end position="607"/>
    </location>
</feature>
<keyword evidence="5 11" id="KW-0862">Zinc</keyword>
<comment type="catalytic activity">
    <reaction evidence="9 11">
        <text>a 5-formyl-2'-deoxycytidine in DNA + 2-oxoglutarate + O2 = a 5-carboxyl-2'-deoxycytidine in DNA + succinate + CO2 + H(+)</text>
        <dbReference type="Rhea" id="RHEA:53832"/>
        <dbReference type="Rhea" id="RHEA-COMP:13656"/>
        <dbReference type="Rhea" id="RHEA-COMP:13657"/>
        <dbReference type="ChEBI" id="CHEBI:15378"/>
        <dbReference type="ChEBI" id="CHEBI:15379"/>
        <dbReference type="ChEBI" id="CHEBI:16526"/>
        <dbReference type="ChEBI" id="CHEBI:16810"/>
        <dbReference type="ChEBI" id="CHEBI:30031"/>
        <dbReference type="ChEBI" id="CHEBI:137731"/>
        <dbReference type="ChEBI" id="CHEBI:137732"/>
        <dbReference type="EC" id="1.14.11.80"/>
    </reaction>
</comment>
<feature type="compositionally biased region" description="Polar residues" evidence="12">
    <location>
        <begin position="772"/>
        <end position="791"/>
    </location>
</feature>
<comment type="catalytic activity">
    <reaction evidence="10 11">
        <text>a 5-hydroxymethyl-2'-deoxycytidine in DNA + 2-oxoglutarate + O2 = a 5-formyl-2'-deoxycytidine in DNA + succinate + CO2 + H2O</text>
        <dbReference type="Rhea" id="RHEA:53828"/>
        <dbReference type="Rhea" id="RHEA-COMP:13315"/>
        <dbReference type="Rhea" id="RHEA-COMP:13656"/>
        <dbReference type="ChEBI" id="CHEBI:15377"/>
        <dbReference type="ChEBI" id="CHEBI:15379"/>
        <dbReference type="ChEBI" id="CHEBI:16526"/>
        <dbReference type="ChEBI" id="CHEBI:16810"/>
        <dbReference type="ChEBI" id="CHEBI:30031"/>
        <dbReference type="ChEBI" id="CHEBI:136731"/>
        <dbReference type="ChEBI" id="CHEBI:137731"/>
        <dbReference type="EC" id="1.14.11.80"/>
    </reaction>
</comment>
<dbReference type="GO" id="GO:0045944">
    <property type="term" value="P:positive regulation of transcription by RNA polymerase II"/>
    <property type="evidence" value="ECO:0007669"/>
    <property type="project" value="TreeGrafter"/>
</dbReference>
<feature type="region of interest" description="Disordered" evidence="12">
    <location>
        <begin position="713"/>
        <end position="818"/>
    </location>
</feature>
<dbReference type="GO" id="GO:0005694">
    <property type="term" value="C:chromosome"/>
    <property type="evidence" value="ECO:0007669"/>
    <property type="project" value="UniProtKB-SubCell"/>
</dbReference>
<evidence type="ECO:0000256" key="12">
    <source>
        <dbReference type="SAM" id="MobiDB-lite"/>
    </source>
</evidence>
<evidence type="ECO:0000256" key="4">
    <source>
        <dbReference type="ARBA" id="ARBA00022723"/>
    </source>
</evidence>
<feature type="compositionally biased region" description="Low complexity" evidence="12">
    <location>
        <begin position="494"/>
        <end position="517"/>
    </location>
</feature>
<feature type="compositionally biased region" description="Low complexity" evidence="12">
    <location>
        <begin position="411"/>
        <end position="426"/>
    </location>
</feature>
<dbReference type="OrthoDB" id="8854879at2759"/>
<comment type="similarity">
    <text evidence="2 11">Belongs to the TET family.</text>
</comment>
<evidence type="ECO:0000256" key="10">
    <source>
        <dbReference type="ARBA" id="ARBA00049431"/>
    </source>
</evidence>
<evidence type="ECO:0000256" key="11">
    <source>
        <dbReference type="RuleBase" id="RU367064"/>
    </source>
</evidence>
<dbReference type="EMBL" id="NIVC01004205">
    <property type="protein sequence ID" value="PAA48208.1"/>
    <property type="molecule type" value="Genomic_DNA"/>
</dbReference>
<evidence type="ECO:0000259" key="13">
    <source>
        <dbReference type="SMART" id="SM01333"/>
    </source>
</evidence>
<evidence type="ECO:0000256" key="9">
    <source>
        <dbReference type="ARBA" id="ARBA00047840"/>
    </source>
</evidence>
<comment type="cofactor">
    <cofactor evidence="11">
        <name>Fe(2+)</name>
        <dbReference type="ChEBI" id="CHEBI:29033"/>
    </cofactor>
    <text evidence="11">Binds 1 Fe(2+) ion per subunit.</text>
</comment>
<dbReference type="AlphaFoldDB" id="A0A267DFX7"/>
<dbReference type="STRING" id="282301.A0A267DFX7"/>
<feature type="compositionally biased region" description="Polar residues" evidence="12">
    <location>
        <begin position="12"/>
        <end position="26"/>
    </location>
</feature>
<name>A0A267DFX7_9PLAT</name>
<dbReference type="InterPro" id="IPR046942">
    <property type="entry name" value="TET_oxygenase"/>
</dbReference>
<dbReference type="PANTHER" id="PTHR23358:SF6">
    <property type="entry name" value="METHYLCYTOSINE DIOXYGENASE TET"/>
    <property type="match status" value="1"/>
</dbReference>
<feature type="domain" description="Methylcytosine dioxygenase TET1-3 oxygenase" evidence="13">
    <location>
        <begin position="232"/>
        <end position="878"/>
    </location>
</feature>
<keyword evidence="7 11" id="KW-0560">Oxidoreductase</keyword>
<evidence type="ECO:0000313" key="15">
    <source>
        <dbReference type="Proteomes" id="UP000215902"/>
    </source>
</evidence>
<evidence type="ECO:0000256" key="1">
    <source>
        <dbReference type="ARBA" id="ARBA00004286"/>
    </source>
</evidence>
<dbReference type="InterPro" id="IPR024779">
    <property type="entry name" value="2OGFeDO_JBP1/TET_oxygenase_dom"/>
</dbReference>
<keyword evidence="15" id="KW-1185">Reference proteome</keyword>
<evidence type="ECO:0000256" key="2">
    <source>
        <dbReference type="ARBA" id="ARBA00007502"/>
    </source>
</evidence>
<feature type="region of interest" description="Disordered" evidence="12">
    <location>
        <begin position="494"/>
        <end position="690"/>
    </location>
</feature>
<dbReference type="GO" id="GO:0008270">
    <property type="term" value="F:zinc ion binding"/>
    <property type="evidence" value="ECO:0007669"/>
    <property type="project" value="UniProtKB-UniRule"/>
</dbReference>
<protein>
    <recommendedName>
        <fullName evidence="11">Methylcytosine dioxygenase TET</fullName>
        <ecNumber evidence="11">1.14.11.80</ecNumber>
    </recommendedName>
</protein>
<dbReference type="GO" id="GO:0040029">
    <property type="term" value="P:epigenetic regulation of gene expression"/>
    <property type="evidence" value="ECO:0007669"/>
    <property type="project" value="InterPro"/>
</dbReference>
<keyword evidence="3" id="KW-0158">Chromosome</keyword>
<comment type="cofactor">
    <cofactor evidence="11">
        <name>Zn(2+)</name>
        <dbReference type="ChEBI" id="CHEBI:29105"/>
    </cofactor>
    <text evidence="11">The zinc ions have a structural role.</text>
</comment>
<feature type="compositionally biased region" description="Basic and acidic residues" evidence="12">
    <location>
        <begin position="1"/>
        <end position="10"/>
    </location>
</feature>
<keyword evidence="8 11" id="KW-0408">Iron</keyword>
<sequence>METDVIKRDPIFSTSTNQITSSSPLEQSDLPKLDSDSTTSAAVPTSYLPAVDRKQKKQMPPVQDRKRDLSPQVCNCLPEAMVSTDSPPAYRHLGAASTVQELRCRLETSLCLQPASLRIETVMPSEREGATERGCPAAKWVLRRTGEQEKFLALVRVRQGHACLTAVIVVALVSWEGLPRELADRAFDYLSGELPHQGIPIERRCAANESRTCGCQGFDDATCGASYSFGCSWSMFHNACKFARTREQARKFRLRSLDAETELACRLNCLADVAGRVLEAAAPEAFQAQVQDSQLAADCRLGCNAPPDKRPFSGVTTCIDFCMHAHKDTFALDGGCNVVVTLTSSRSTDEQLHVLPGYMPGEVDEFGSEVGQRERITNGAIQELRHVNLVTRVRGSPMAPCAVRKKIKKSAQQQVQQKPQQGAQKQLHNQKAGKAVTSKEEHSPASIDSGFESIKSNRSPDKDEQQHFSPPMMAAVAPVGILPPIASWFRKSPVQWTPPQQQLQRHQQPQQQLQQMIPPAPQPQPPTHVLPPPPPPMPQTPNLRDTRCASSGSQLQLQEQYAQHPQSQKQQHTNASPHMQFHPRGPRPEFTQPHPPAFPQPSYPPIQQPQQAQLQPQPQPQQHSYQQMGSWHQSIPPHYQLQQQPRQGYAPRYPVEHPAHQYPGGYPGQWRPQYPQHGYYNQHQQTRGIPPSQYRQYPYPTYQHNSMQHSAFDMDYPHQQPHRYPQNPNKQYPHMHQQYPAQQHQLQYPHYPSQQQQPQQQQQKQNQKPQQSLTRQSQPELCQRQASTEQPLQPPSAKRRSSESVGSESSKGSEGNREFLSDSAELFRDSRMGGLAIALTHGSVLIEAAKHDSHATTALPKPDRDHPTSMSLVFFQHKNLCYAHHGYSEYAEKMRLLRLRRAESVETKSEAREDKDKTEGKVKDTSVEKL</sequence>
<dbReference type="GO" id="GO:0070579">
    <property type="term" value="F:DNA 5-methylcytosine dioxygenase activity"/>
    <property type="evidence" value="ECO:0007669"/>
    <property type="project" value="UniProtKB-UniRule"/>
</dbReference>
<feature type="compositionally biased region" description="Pro residues" evidence="12">
    <location>
        <begin position="518"/>
        <end position="539"/>
    </location>
</feature>
<evidence type="ECO:0000313" key="14">
    <source>
        <dbReference type="EMBL" id="PAA48208.1"/>
    </source>
</evidence>
<dbReference type="PANTHER" id="PTHR23358">
    <property type="entry name" value="METHYLCYTOSINE DIOXYGENASE TET"/>
    <property type="match status" value="1"/>
</dbReference>
<evidence type="ECO:0000256" key="6">
    <source>
        <dbReference type="ARBA" id="ARBA00022964"/>
    </source>
</evidence>
<feature type="compositionally biased region" description="Low complexity" evidence="12">
    <location>
        <begin position="608"/>
        <end position="627"/>
    </location>
</feature>
<keyword evidence="6 11" id="KW-0223">Dioxygenase</keyword>
<evidence type="ECO:0000256" key="7">
    <source>
        <dbReference type="ARBA" id="ARBA00023002"/>
    </source>
</evidence>
<dbReference type="GO" id="GO:0005634">
    <property type="term" value="C:nucleus"/>
    <property type="evidence" value="ECO:0007669"/>
    <property type="project" value="UniProtKB-UniRule"/>
</dbReference>
<proteinExistence type="inferred from homology"/>
<dbReference type="Proteomes" id="UP000215902">
    <property type="component" value="Unassembled WGS sequence"/>
</dbReference>
<dbReference type="Pfam" id="PF12851">
    <property type="entry name" value="Tet_JBP"/>
    <property type="match status" value="1"/>
</dbReference>
<dbReference type="GO" id="GO:0141166">
    <property type="term" value="P:chromosomal 5-methylcytosine DNA demethylation pathway"/>
    <property type="evidence" value="ECO:0007669"/>
    <property type="project" value="UniProtKB-UniRule"/>
</dbReference>
<organism evidence="14 15">
    <name type="scientific">Macrostomum lignano</name>
    <dbReference type="NCBI Taxonomy" id="282301"/>
    <lineage>
        <taxon>Eukaryota</taxon>
        <taxon>Metazoa</taxon>
        <taxon>Spiralia</taxon>
        <taxon>Lophotrochozoa</taxon>
        <taxon>Platyhelminthes</taxon>
        <taxon>Rhabditophora</taxon>
        <taxon>Macrostomorpha</taxon>
        <taxon>Macrostomida</taxon>
        <taxon>Macrostomidae</taxon>
        <taxon>Macrostomum</taxon>
    </lineage>
</organism>
<comment type="caution">
    <text evidence="14">The sequence shown here is derived from an EMBL/GenBank/DDBJ whole genome shotgun (WGS) entry which is preliminary data.</text>
</comment>